<gene>
    <name evidence="2" type="ORF">PKNOH_S100057900</name>
</gene>
<dbReference type="EMBL" id="NETL01000024">
    <property type="protein sequence ID" value="OTN65781.1"/>
    <property type="molecule type" value="Genomic_DNA"/>
</dbReference>
<dbReference type="AlphaFoldDB" id="A0A1Y3DLG1"/>
<proteinExistence type="predicted"/>
<name>A0A1Y3DLG1_PLAKN</name>
<evidence type="ECO:0000256" key="1">
    <source>
        <dbReference type="SAM" id="MobiDB-lite"/>
    </source>
</evidence>
<dbReference type="VEuPathDB" id="PlasmoDB:PKNOH_S100057900"/>
<dbReference type="VEuPathDB" id="PlasmoDB:PKA1H_080034600"/>
<accession>A0A1Y3DLG1</accession>
<organism evidence="2 3">
    <name type="scientific">Plasmodium knowlesi</name>
    <dbReference type="NCBI Taxonomy" id="5850"/>
    <lineage>
        <taxon>Eukaryota</taxon>
        <taxon>Sar</taxon>
        <taxon>Alveolata</taxon>
        <taxon>Apicomplexa</taxon>
        <taxon>Aconoidasida</taxon>
        <taxon>Haemosporida</taxon>
        <taxon>Plasmodiidae</taxon>
        <taxon>Plasmodium</taxon>
        <taxon>Plasmodium (Plasmodium)</taxon>
    </lineage>
</organism>
<dbReference type="Proteomes" id="UP000195012">
    <property type="component" value="Unassembled WGS sequence"/>
</dbReference>
<evidence type="ECO:0000313" key="3">
    <source>
        <dbReference type="Proteomes" id="UP000195012"/>
    </source>
</evidence>
<feature type="region of interest" description="Disordered" evidence="1">
    <location>
        <begin position="149"/>
        <end position="175"/>
    </location>
</feature>
<dbReference type="OrthoDB" id="386031at2759"/>
<dbReference type="VEuPathDB" id="PlasmoDB:PKNH_0829300"/>
<protein>
    <submittedName>
        <fullName evidence="2">Uncharacterized protein</fullName>
    </submittedName>
</protein>
<comment type="caution">
    <text evidence="2">The sequence shown here is derived from an EMBL/GenBank/DDBJ whole genome shotgun (WGS) entry which is preliminary data.</text>
</comment>
<reference evidence="2 3" key="1">
    <citation type="submission" date="2017-05" db="EMBL/GenBank/DDBJ databases">
        <title>PacBio assembly of a Plasmodium knowlesi genome sequence with Hi-C correction and manual annotation of the SICAvar gene family.</title>
        <authorList>
            <person name="Lapp S.A."/>
            <person name="Geraldo J.A."/>
            <person name="Chien J.-T."/>
            <person name="Ay F."/>
            <person name="Pakala S.B."/>
            <person name="Batugedara G."/>
            <person name="Humphrey J.C."/>
            <person name="Debarry J.D."/>
            <person name="Le Roch K.G."/>
            <person name="Galinski M.R."/>
            <person name="Kissinger J.C."/>
        </authorList>
    </citation>
    <scope>NUCLEOTIDE SEQUENCE [LARGE SCALE GENOMIC DNA]</scope>
    <source>
        <strain evidence="3">Malayan Strain Pk1 (A+)</strain>
    </source>
</reference>
<feature type="region of interest" description="Disordered" evidence="1">
    <location>
        <begin position="49"/>
        <end position="88"/>
    </location>
</feature>
<sequence>MGGNICVFQRKKYDEEKRELALRNVSKGVMRKDAIVNEIIYEGVIKHSGEGTDQIGKTNEQKEKSILSIPSTSTNSDSDESEEATTDTSFLTSSTMIRSNIKASIICESQENFLELFESIRKKEEDKHQENYLRGEKNYPTMKSHSQRIEPFSSWGSDDPLDVKVPTRKEHKTTPKGELPLRRMKGERILAYPRRSEDNSTSVNPRKWGKRGKSLDFSSWNHNADYKRGRALLTKCNSSYFNNRDLIIYS</sequence>
<feature type="compositionally biased region" description="Basic and acidic residues" evidence="1">
    <location>
        <begin position="161"/>
        <end position="175"/>
    </location>
</feature>
<evidence type="ECO:0000313" key="2">
    <source>
        <dbReference type="EMBL" id="OTN65781.1"/>
    </source>
</evidence>